<gene>
    <name evidence="4" type="primary">raiA</name>
    <name evidence="2" type="synonym">hpf</name>
    <name evidence="4" type="ORF">IAB89_07195</name>
</gene>
<dbReference type="InterPro" id="IPR038416">
    <property type="entry name" value="Ribosom_S30AE_C_sf"/>
</dbReference>
<dbReference type="InterPro" id="IPR036567">
    <property type="entry name" value="RHF-like"/>
</dbReference>
<name>A0A9D1DFT7_9FIRM</name>
<dbReference type="HAMAP" id="MF_00839">
    <property type="entry name" value="HPF"/>
    <property type="match status" value="1"/>
</dbReference>
<dbReference type="InterPro" id="IPR034694">
    <property type="entry name" value="HPF_long/plastid"/>
</dbReference>
<evidence type="ECO:0000256" key="2">
    <source>
        <dbReference type="HAMAP-Rule" id="MF_00839"/>
    </source>
</evidence>
<keyword evidence="2" id="KW-0963">Cytoplasm</keyword>
<comment type="subcellular location">
    <subcellularLocation>
        <location evidence="2">Cytoplasm</location>
    </subcellularLocation>
</comment>
<dbReference type="Gene3D" id="3.30.505.50">
    <property type="entry name" value="Sigma 54 modulation/S30EA ribosomal protein, C-terminal domain"/>
    <property type="match status" value="1"/>
</dbReference>
<organism evidence="4 5">
    <name type="scientific">Candidatus Caccousia avicola</name>
    <dbReference type="NCBI Taxonomy" id="2840721"/>
    <lineage>
        <taxon>Bacteria</taxon>
        <taxon>Bacillati</taxon>
        <taxon>Bacillota</taxon>
        <taxon>Clostridia</taxon>
        <taxon>Eubacteriales</taxon>
        <taxon>Oscillospiraceae</taxon>
        <taxon>Oscillospiraceae incertae sedis</taxon>
        <taxon>Candidatus Caccousia</taxon>
    </lineage>
</organism>
<dbReference type="CDD" id="cd00552">
    <property type="entry name" value="RaiA"/>
    <property type="match status" value="1"/>
</dbReference>
<evidence type="ECO:0000313" key="5">
    <source>
        <dbReference type="Proteomes" id="UP000824242"/>
    </source>
</evidence>
<reference evidence="4" key="2">
    <citation type="journal article" date="2021" name="PeerJ">
        <title>Extensive microbial diversity within the chicken gut microbiome revealed by metagenomics and culture.</title>
        <authorList>
            <person name="Gilroy R."/>
            <person name="Ravi A."/>
            <person name="Getino M."/>
            <person name="Pursley I."/>
            <person name="Horton D.L."/>
            <person name="Alikhan N.F."/>
            <person name="Baker D."/>
            <person name="Gharbi K."/>
            <person name="Hall N."/>
            <person name="Watson M."/>
            <person name="Adriaenssens E.M."/>
            <person name="Foster-Nyarko E."/>
            <person name="Jarju S."/>
            <person name="Secka A."/>
            <person name="Antonio M."/>
            <person name="Oren A."/>
            <person name="Chaudhuri R.R."/>
            <person name="La Ragione R."/>
            <person name="Hildebrand F."/>
            <person name="Pallen M.J."/>
        </authorList>
    </citation>
    <scope>NUCLEOTIDE SEQUENCE</scope>
    <source>
        <strain evidence="4">ChiSxjej1B13-7958</strain>
    </source>
</reference>
<comment type="subunit">
    <text evidence="2">Interacts with 100S ribosomes.</text>
</comment>
<dbReference type="SUPFAM" id="SSF69754">
    <property type="entry name" value="Ribosome binding protein Y (YfiA homologue)"/>
    <property type="match status" value="1"/>
</dbReference>
<accession>A0A9D1DFT7</accession>
<proteinExistence type="inferred from homology"/>
<evidence type="ECO:0000313" key="4">
    <source>
        <dbReference type="EMBL" id="HIR47429.1"/>
    </source>
</evidence>
<evidence type="ECO:0000256" key="1">
    <source>
        <dbReference type="ARBA" id="ARBA00022845"/>
    </source>
</evidence>
<dbReference type="InterPro" id="IPR003489">
    <property type="entry name" value="RHF/RaiA"/>
</dbReference>
<dbReference type="InterPro" id="IPR032528">
    <property type="entry name" value="Ribosom_S30AE_C"/>
</dbReference>
<reference evidence="4" key="1">
    <citation type="submission" date="2020-10" db="EMBL/GenBank/DDBJ databases">
        <authorList>
            <person name="Gilroy R."/>
        </authorList>
    </citation>
    <scope>NUCLEOTIDE SEQUENCE</scope>
    <source>
        <strain evidence="4">ChiSxjej1B13-7958</strain>
    </source>
</reference>
<dbReference type="Gene3D" id="3.30.160.100">
    <property type="entry name" value="Ribosome hibernation promotion factor-like"/>
    <property type="match status" value="1"/>
</dbReference>
<protein>
    <recommendedName>
        <fullName evidence="2">Ribosome hibernation promoting factor</fullName>
        <shortName evidence="2">HPF</shortName>
    </recommendedName>
</protein>
<dbReference type="PANTHER" id="PTHR33231:SF1">
    <property type="entry name" value="30S RIBOSOMAL PROTEIN"/>
    <property type="match status" value="1"/>
</dbReference>
<dbReference type="GO" id="GO:0045900">
    <property type="term" value="P:negative regulation of translational elongation"/>
    <property type="evidence" value="ECO:0007669"/>
    <property type="project" value="TreeGrafter"/>
</dbReference>
<dbReference type="Pfam" id="PF02482">
    <property type="entry name" value="Ribosomal_S30AE"/>
    <property type="match status" value="1"/>
</dbReference>
<dbReference type="Proteomes" id="UP000824242">
    <property type="component" value="Unassembled WGS sequence"/>
</dbReference>
<keyword evidence="1 2" id="KW-0810">Translation regulation</keyword>
<comment type="function">
    <text evidence="2">Required for dimerization of active 70S ribosomes into 100S ribosomes in stationary phase; 100S ribosomes are translationally inactive and sometimes present during exponential growth.</text>
</comment>
<comment type="similarity">
    <text evidence="2">Belongs to the HPF/YfiA ribosome-associated protein family. Long HPF subfamily.</text>
</comment>
<dbReference type="PANTHER" id="PTHR33231">
    <property type="entry name" value="30S RIBOSOMAL PROTEIN"/>
    <property type="match status" value="1"/>
</dbReference>
<comment type="caution">
    <text evidence="4">The sequence shown here is derived from an EMBL/GenBank/DDBJ whole genome shotgun (WGS) entry which is preliminary data.</text>
</comment>
<sequence length="178" mass="20964">MRISITGRKVNLRDNFKQLAQKKLSRFERIFDEDAEANVVVTVEKNRQTVEITIKQRGMIYRAEATELEMNEALDRVISALGRQIRKNKAKLDKQIHSAALDQYVMDYYNSEEEPEEYNVARVKRFPVKPMHVEEAILQMNMLDHQFYMFRNEESGEINVVYARRDGGYGLLEPDEEE</sequence>
<dbReference type="Pfam" id="PF16321">
    <property type="entry name" value="Ribosom_S30AE_C"/>
    <property type="match status" value="1"/>
</dbReference>
<evidence type="ECO:0000259" key="3">
    <source>
        <dbReference type="Pfam" id="PF16321"/>
    </source>
</evidence>
<dbReference type="EMBL" id="DVGZ01000075">
    <property type="protein sequence ID" value="HIR47429.1"/>
    <property type="molecule type" value="Genomic_DNA"/>
</dbReference>
<dbReference type="AlphaFoldDB" id="A0A9D1DFT7"/>
<dbReference type="GO" id="GO:0022627">
    <property type="term" value="C:cytosolic small ribosomal subunit"/>
    <property type="evidence" value="ECO:0007669"/>
    <property type="project" value="TreeGrafter"/>
</dbReference>
<dbReference type="GO" id="GO:0043024">
    <property type="term" value="F:ribosomal small subunit binding"/>
    <property type="evidence" value="ECO:0007669"/>
    <property type="project" value="TreeGrafter"/>
</dbReference>
<dbReference type="InterPro" id="IPR050574">
    <property type="entry name" value="HPF/YfiA_ribosome-assoc"/>
</dbReference>
<feature type="domain" description="Sigma 54 modulation/S30EA ribosomal protein C-terminal" evidence="3">
    <location>
        <begin position="116"/>
        <end position="171"/>
    </location>
</feature>
<dbReference type="NCBIfam" id="TIGR00741">
    <property type="entry name" value="yfiA"/>
    <property type="match status" value="1"/>
</dbReference>